<evidence type="ECO:0000256" key="1">
    <source>
        <dbReference type="SAM" id="MobiDB-lite"/>
    </source>
</evidence>
<organism evidence="2 3">
    <name type="scientific">Actinacidiphila glaucinigra</name>
    <dbReference type="NCBI Taxonomy" id="235986"/>
    <lineage>
        <taxon>Bacteria</taxon>
        <taxon>Bacillati</taxon>
        <taxon>Actinomycetota</taxon>
        <taxon>Actinomycetes</taxon>
        <taxon>Kitasatosporales</taxon>
        <taxon>Streptomycetaceae</taxon>
        <taxon>Actinacidiphila</taxon>
    </lineage>
</organism>
<feature type="region of interest" description="Disordered" evidence="1">
    <location>
        <begin position="1"/>
        <end position="36"/>
    </location>
</feature>
<dbReference type="OrthoDB" id="4350094at2"/>
<feature type="compositionally biased region" description="Gly residues" evidence="1">
    <location>
        <begin position="123"/>
        <end position="147"/>
    </location>
</feature>
<evidence type="ECO:0008006" key="4">
    <source>
        <dbReference type="Google" id="ProtNLM"/>
    </source>
</evidence>
<feature type="compositionally biased region" description="Basic and acidic residues" evidence="1">
    <location>
        <begin position="217"/>
        <end position="240"/>
    </location>
</feature>
<dbReference type="RefSeq" id="WP_089225088.1">
    <property type="nucleotide sequence ID" value="NZ_FZOF01000008.1"/>
</dbReference>
<feature type="region of interest" description="Disordered" evidence="1">
    <location>
        <begin position="65"/>
        <end position="272"/>
    </location>
</feature>
<keyword evidence="3" id="KW-1185">Reference proteome</keyword>
<evidence type="ECO:0000313" key="2">
    <source>
        <dbReference type="EMBL" id="SNS77555.1"/>
    </source>
</evidence>
<feature type="compositionally biased region" description="Low complexity" evidence="1">
    <location>
        <begin position="87"/>
        <end position="122"/>
    </location>
</feature>
<gene>
    <name evidence="2" type="ORF">SAMN05216252_108240</name>
</gene>
<dbReference type="AlphaFoldDB" id="A0A239H8T7"/>
<protein>
    <recommendedName>
        <fullName evidence="4">Hydrogenase expression protein HypF</fullName>
    </recommendedName>
</protein>
<accession>A0A239H8T7</accession>
<sequence>MRGDEVQPASGVAAGSGTRERTGPRHAAPRKSLLTKLQMPAGKAIALAAMPTAVLMGMGLTPRLASADELPKNPFSGTKCVEQPDEPSASATPSVTPSGGATKSPTATPSVSPSSDDPTSGTPGSGDGGGKGDESGGGSSGSSGGAGTTAPDPSASPSATRQSDPLDPLGVGDALGDLLGLGKKSEEPAAATPSPSTTPAPGATSAAPRPSASTGTVEKKTEDTTDALKKRVSEAVEKLSETTGKATQPPSPSQSSPAESADGKTPFPCPTHDAQALADAAYQETQSLLPDDPWVLRSSLLTLTGLDYKGIVEVKTWSGKVKKVLKFTATGVDIKDLRQEVVGPNGTVGHVDARKGSTSTIRNGTVTMYTESLKGNLFGLIPIEFTPDTPPPINVPAAFFTNVTVEQAGQFGGTLTVPGMHVYNTAD</sequence>
<dbReference type="Proteomes" id="UP000198280">
    <property type="component" value="Unassembled WGS sequence"/>
</dbReference>
<reference evidence="2 3" key="1">
    <citation type="submission" date="2017-06" db="EMBL/GenBank/DDBJ databases">
        <authorList>
            <person name="Kim H.J."/>
            <person name="Triplett B.A."/>
        </authorList>
    </citation>
    <scope>NUCLEOTIDE SEQUENCE [LARGE SCALE GENOMIC DNA]</scope>
    <source>
        <strain evidence="2 3">CGMCC 4.1858</strain>
    </source>
</reference>
<proteinExistence type="predicted"/>
<evidence type="ECO:0000313" key="3">
    <source>
        <dbReference type="Proteomes" id="UP000198280"/>
    </source>
</evidence>
<name>A0A239H8T7_9ACTN</name>
<dbReference type="EMBL" id="FZOF01000008">
    <property type="protein sequence ID" value="SNS77555.1"/>
    <property type="molecule type" value="Genomic_DNA"/>
</dbReference>
<feature type="compositionally biased region" description="Low complexity" evidence="1">
    <location>
        <begin position="165"/>
        <end position="216"/>
    </location>
</feature>